<dbReference type="eggNOG" id="ENOG502QU74">
    <property type="taxonomic scope" value="Eukaryota"/>
</dbReference>
<dbReference type="SUPFAM" id="SSF48452">
    <property type="entry name" value="TPR-like"/>
    <property type="match status" value="1"/>
</dbReference>
<dbReference type="EnsemblProtists" id="EOD30495">
    <property type="protein sequence ID" value="EOD30495"/>
    <property type="gene ID" value="EMIHUDRAFT_232850"/>
</dbReference>
<protein>
    <recommendedName>
        <fullName evidence="4">Cytochrome c domain-containing protein</fullName>
    </recommendedName>
</protein>
<dbReference type="InterPro" id="IPR011990">
    <property type="entry name" value="TPR-like_helical_dom_sf"/>
</dbReference>
<dbReference type="PANTHER" id="PTHR45588">
    <property type="entry name" value="TPR DOMAIN-CONTAINING PROTEIN"/>
    <property type="match status" value="1"/>
</dbReference>
<dbReference type="PANTHER" id="PTHR45588:SF1">
    <property type="entry name" value="WW DOMAIN-CONTAINING PROTEIN"/>
    <property type="match status" value="1"/>
</dbReference>
<evidence type="ECO:0000256" key="1">
    <source>
        <dbReference type="SAM" id="MobiDB-lite"/>
    </source>
</evidence>
<dbReference type="GeneID" id="17275769"/>
<keyword evidence="3" id="KW-1185">Reference proteome</keyword>
<reference evidence="3" key="1">
    <citation type="journal article" date="2013" name="Nature">
        <title>Pan genome of the phytoplankton Emiliania underpins its global distribution.</title>
        <authorList>
            <person name="Read B.A."/>
            <person name="Kegel J."/>
            <person name="Klute M.J."/>
            <person name="Kuo A."/>
            <person name="Lefebvre S.C."/>
            <person name="Maumus F."/>
            <person name="Mayer C."/>
            <person name="Miller J."/>
            <person name="Monier A."/>
            <person name="Salamov A."/>
            <person name="Young J."/>
            <person name="Aguilar M."/>
            <person name="Claverie J.M."/>
            <person name="Frickenhaus S."/>
            <person name="Gonzalez K."/>
            <person name="Herman E.K."/>
            <person name="Lin Y.C."/>
            <person name="Napier J."/>
            <person name="Ogata H."/>
            <person name="Sarno A.F."/>
            <person name="Shmutz J."/>
            <person name="Schroeder D."/>
            <person name="de Vargas C."/>
            <person name="Verret F."/>
            <person name="von Dassow P."/>
            <person name="Valentin K."/>
            <person name="Van de Peer Y."/>
            <person name="Wheeler G."/>
            <person name="Dacks J.B."/>
            <person name="Delwiche C.F."/>
            <person name="Dyhrman S.T."/>
            <person name="Glockner G."/>
            <person name="John U."/>
            <person name="Richards T."/>
            <person name="Worden A.Z."/>
            <person name="Zhang X."/>
            <person name="Grigoriev I.V."/>
            <person name="Allen A.E."/>
            <person name="Bidle K."/>
            <person name="Borodovsky M."/>
            <person name="Bowler C."/>
            <person name="Brownlee C."/>
            <person name="Cock J.M."/>
            <person name="Elias M."/>
            <person name="Gladyshev V.N."/>
            <person name="Groth M."/>
            <person name="Guda C."/>
            <person name="Hadaegh A."/>
            <person name="Iglesias-Rodriguez M.D."/>
            <person name="Jenkins J."/>
            <person name="Jones B.M."/>
            <person name="Lawson T."/>
            <person name="Leese F."/>
            <person name="Lindquist E."/>
            <person name="Lobanov A."/>
            <person name="Lomsadze A."/>
            <person name="Malik S.B."/>
            <person name="Marsh M.E."/>
            <person name="Mackinder L."/>
            <person name="Mock T."/>
            <person name="Mueller-Roeber B."/>
            <person name="Pagarete A."/>
            <person name="Parker M."/>
            <person name="Probert I."/>
            <person name="Quesneville H."/>
            <person name="Raines C."/>
            <person name="Rensing S.A."/>
            <person name="Riano-Pachon D.M."/>
            <person name="Richier S."/>
            <person name="Rokitta S."/>
            <person name="Shiraiwa Y."/>
            <person name="Soanes D.M."/>
            <person name="van der Giezen M."/>
            <person name="Wahlund T.M."/>
            <person name="Williams B."/>
            <person name="Wilson W."/>
            <person name="Wolfe G."/>
            <person name="Wurch L.L."/>
        </authorList>
    </citation>
    <scope>NUCLEOTIDE SEQUENCE</scope>
</reference>
<dbReference type="KEGG" id="ehx:EMIHUDRAFT_232850"/>
<feature type="compositionally biased region" description="Polar residues" evidence="1">
    <location>
        <begin position="17"/>
        <end position="27"/>
    </location>
</feature>
<sequence length="675" mass="70003">MTAFAALAVDSDESSDEPNSISPSRSRSTAPLAACAIVAVVALLGWPGGQRARDWVSSAPASPPVPLGRPDLIWLPRFASNHSLLAVAAAAQPYFDAGMLHMAGFNREEARRAFEAAVAAAPRCAMCHWGVAYACGPTAGEPSSADAATARREAALAHSLVGSPRGSLEAALIAAMALRHPPVSWSVDLDAEEAGFRAYAGALDAARKERWVGGGGLSVAERAELDVHYAEALLCLAGGESSTIGVAYSSRFHANNTMEAAGAPTSAVAEATPLLRRALAASPHHPLALHLYIHIAEGRPRADSANGPAAVAEAAEALARVSGGLGHLIHMPSHVFSRLGRFAESVAANERALREDALYRAHGASPYLTEHNLEMLVHAAAMSGRQNTAGLHAAALGRTAFLTTLVRFGEHAKVRATVAAVPCRADPVCLYAHGLALAAEASGGKAPWQLSGGARGEAALATARASLRQLDNSSCDCIHAPTGKPGPPPCAWDNAARCIAGWTLRARIALLDGDVDGAVGLLQRAVEREAGLAYDEPPPWHYPTRHCLGAVLLLAAHRVRGHPQSLRVEGAAPRAEAVFRADLEVWPENPWSLAGVAAAMQARGARLEEVEAVQRRARASWGGDPAAGDADAFDSPCDVEAVLSGSPGGGCPSPPPQGSRTLGLAWSPCPAFWGG</sequence>
<dbReference type="STRING" id="2903.R1EV85"/>
<accession>A0A0D3K410</accession>
<evidence type="ECO:0008006" key="4">
    <source>
        <dbReference type="Google" id="ProtNLM"/>
    </source>
</evidence>
<dbReference type="Proteomes" id="UP000013827">
    <property type="component" value="Unassembled WGS sequence"/>
</dbReference>
<evidence type="ECO:0000313" key="3">
    <source>
        <dbReference type="Proteomes" id="UP000013827"/>
    </source>
</evidence>
<dbReference type="HOGENOM" id="CLU_407383_0_0_1"/>
<organism evidence="2 3">
    <name type="scientific">Emiliania huxleyi (strain CCMP1516)</name>
    <dbReference type="NCBI Taxonomy" id="280463"/>
    <lineage>
        <taxon>Eukaryota</taxon>
        <taxon>Haptista</taxon>
        <taxon>Haptophyta</taxon>
        <taxon>Prymnesiophyceae</taxon>
        <taxon>Isochrysidales</taxon>
        <taxon>Noelaerhabdaceae</taxon>
        <taxon>Emiliania</taxon>
    </lineage>
</organism>
<feature type="region of interest" description="Disordered" evidence="1">
    <location>
        <begin position="7"/>
        <end position="27"/>
    </location>
</feature>
<reference evidence="2" key="2">
    <citation type="submission" date="2024-10" db="UniProtKB">
        <authorList>
            <consortium name="EnsemblProtists"/>
        </authorList>
    </citation>
    <scope>IDENTIFICATION</scope>
</reference>
<evidence type="ECO:0000313" key="2">
    <source>
        <dbReference type="EnsemblProtists" id="EOD30495"/>
    </source>
</evidence>
<name>A0A0D3K410_EMIH1</name>
<dbReference type="PaxDb" id="2903-EOD30495"/>
<proteinExistence type="predicted"/>
<dbReference type="AlphaFoldDB" id="A0A0D3K410"/>
<dbReference type="RefSeq" id="XP_005782924.1">
    <property type="nucleotide sequence ID" value="XM_005782867.1"/>
</dbReference>
<dbReference type="OMA" id="YNKAWRY"/>